<dbReference type="InterPro" id="IPR009053">
    <property type="entry name" value="Prefoldin"/>
</dbReference>
<dbReference type="Proteomes" id="UP000253472">
    <property type="component" value="Unassembled WGS sequence"/>
</dbReference>
<evidence type="ECO:0000256" key="1">
    <source>
        <dbReference type="ARBA" id="ARBA00008045"/>
    </source>
</evidence>
<evidence type="ECO:0000256" key="2">
    <source>
        <dbReference type="ARBA" id="ARBA00023186"/>
    </source>
</evidence>
<dbReference type="GO" id="GO:0051082">
    <property type="term" value="F:unfolded protein binding"/>
    <property type="evidence" value="ECO:0007669"/>
    <property type="project" value="InterPro"/>
</dbReference>
<dbReference type="SUPFAM" id="SSF46579">
    <property type="entry name" value="Prefoldin"/>
    <property type="match status" value="1"/>
</dbReference>
<evidence type="ECO:0000313" key="6">
    <source>
        <dbReference type="Proteomes" id="UP000253472"/>
    </source>
</evidence>
<comment type="caution">
    <text evidence="5">The sequence shown here is derived from an EMBL/GenBank/DDBJ whole genome shotgun (WGS) entry which is preliminary data.</text>
</comment>
<dbReference type="GO" id="GO:0044183">
    <property type="term" value="F:protein folding chaperone"/>
    <property type="evidence" value="ECO:0007669"/>
    <property type="project" value="TreeGrafter"/>
</dbReference>
<evidence type="ECO:0000256" key="3">
    <source>
        <dbReference type="SAM" id="Coils"/>
    </source>
</evidence>
<evidence type="ECO:0000313" key="4">
    <source>
        <dbReference type="EMBL" id="RCK55569.1"/>
    </source>
</evidence>
<keyword evidence="3" id="KW-0175">Coiled coil</keyword>
<comment type="similarity">
    <text evidence="1">Belongs to the prefoldin subunit beta family.</text>
</comment>
<dbReference type="InterPro" id="IPR002777">
    <property type="entry name" value="PFD_beta-like"/>
</dbReference>
<name>A0A367Y764_9ASCO</name>
<proteinExistence type="inferred from homology"/>
<dbReference type="GO" id="GO:0016272">
    <property type="term" value="C:prefoldin complex"/>
    <property type="evidence" value="ECO:0007669"/>
    <property type="project" value="InterPro"/>
</dbReference>
<sequence>MNQEALQKVLIEMDNQLNQSRAELSMVNLQLDRANTNLKIIETTKTKLNDICKPSDRVWQGCGKAFLAKDVKTYLGDLDNDQKEYQDTKKSLTIKQEYLQTTLEKTLEGMTNIVGEKK</sequence>
<dbReference type="Pfam" id="PF01920">
    <property type="entry name" value="Prefoldin_2"/>
    <property type="match status" value="1"/>
</dbReference>
<feature type="coiled-coil region" evidence="3">
    <location>
        <begin position="3"/>
        <end position="37"/>
    </location>
</feature>
<organism evidence="5 6">
    <name type="scientific">Candida viswanathii</name>
    <dbReference type="NCBI Taxonomy" id="5486"/>
    <lineage>
        <taxon>Eukaryota</taxon>
        <taxon>Fungi</taxon>
        <taxon>Dikarya</taxon>
        <taxon>Ascomycota</taxon>
        <taxon>Saccharomycotina</taxon>
        <taxon>Pichiomycetes</taxon>
        <taxon>Debaryomycetaceae</taxon>
        <taxon>Candida/Lodderomyces clade</taxon>
        <taxon>Candida</taxon>
    </lineage>
</organism>
<dbReference type="OrthoDB" id="2015447at2759"/>
<gene>
    <name evidence="5" type="primary">PFD1_1</name>
    <name evidence="4" type="synonym">PFD1_0</name>
    <name evidence="4" type="ORF">Cantr_05237</name>
    <name evidence="5" type="ORF">Cantr_08414</name>
</gene>
<keyword evidence="6" id="KW-1185">Reference proteome</keyword>
<dbReference type="STRING" id="5486.A0A367Y764"/>
<dbReference type="PANTHER" id="PTHR20903:SF0">
    <property type="entry name" value="PREFOLDIN SUBUNIT 1"/>
    <property type="match status" value="1"/>
</dbReference>
<keyword evidence="2" id="KW-0143">Chaperone</keyword>
<dbReference type="Gene3D" id="1.10.287.370">
    <property type="match status" value="1"/>
</dbReference>
<dbReference type="PANTHER" id="PTHR20903">
    <property type="entry name" value="PREFOLDIN SUBUNIT 1-RELATED"/>
    <property type="match status" value="1"/>
</dbReference>
<accession>A0A367Y764</accession>
<dbReference type="GO" id="GO:0005737">
    <property type="term" value="C:cytoplasm"/>
    <property type="evidence" value="ECO:0007669"/>
    <property type="project" value="TreeGrafter"/>
</dbReference>
<dbReference type="AlphaFoldDB" id="A0A367Y764"/>
<dbReference type="EMBL" id="QLNQ01000029">
    <property type="protein sequence ID" value="RCK55569.1"/>
    <property type="molecule type" value="Genomic_DNA"/>
</dbReference>
<dbReference type="EMBL" id="QLNQ01000026">
    <property type="protein sequence ID" value="RCK60882.1"/>
    <property type="molecule type" value="Genomic_DNA"/>
</dbReference>
<reference evidence="5 6" key="1">
    <citation type="submission" date="2018-06" db="EMBL/GenBank/DDBJ databases">
        <title>Whole genome sequencing of Candida tropicalis (genome annotated by CSBL at Korea University).</title>
        <authorList>
            <person name="Ahn J."/>
        </authorList>
    </citation>
    <scope>NUCLEOTIDE SEQUENCE [LARGE SCALE GENOMIC DNA]</scope>
    <source>
        <strain evidence="5 6">ATCC 20962</strain>
    </source>
</reference>
<evidence type="ECO:0000313" key="5">
    <source>
        <dbReference type="EMBL" id="RCK60882.1"/>
    </source>
</evidence>
<protein>
    <submittedName>
        <fullName evidence="5">Prefoldin subunit 1</fullName>
    </submittedName>
</protein>